<evidence type="ECO:0000256" key="1">
    <source>
        <dbReference type="ARBA" id="ARBA00007362"/>
    </source>
</evidence>
<organism evidence="4 5">
    <name type="scientific">Eubacterium multiforme</name>
    <dbReference type="NCBI Taxonomy" id="83339"/>
    <lineage>
        <taxon>Bacteria</taxon>
        <taxon>Bacillati</taxon>
        <taxon>Bacillota</taxon>
        <taxon>Clostridia</taxon>
        <taxon>Eubacteriales</taxon>
        <taxon>Eubacteriaceae</taxon>
        <taxon>Eubacterium</taxon>
    </lineage>
</organism>
<dbReference type="Proteomes" id="UP001228504">
    <property type="component" value="Unassembled WGS sequence"/>
</dbReference>
<sequence>MDRKKFRKGLMFGILVGLAWGLDGVLMGRVGDNAIFTDKIFALSQGVSQTSFEFSPLVTAFFHESFCFVWVALFLIFRKQLKHVFYLLFKTKKGKAAAIAALVGSPIGMSAYLLAIKYATAPYASSISVIYPGVGAILSYLILKEKLSLRAVVGICVSLLGSFMLGFNPGNVPPTFLKGILFAVIAVFGWALEGVIIGFAMKHIKDEDHIEATPQQFLGLRYFISMISYAVIVLPLIKGYPLAGYVVQSGLVFKYAGIAILGAITYLAWYKAVDLIGAAMGTALNSTAALWTIIFSAVLFGNKITGSLALWGCVIVLGVFIFAIDPKNFGKKNEKMLDSENIM</sequence>
<accession>A0ABT9UTG1</accession>
<dbReference type="EMBL" id="JAUSUF010000004">
    <property type="protein sequence ID" value="MDQ0149574.1"/>
    <property type="molecule type" value="Genomic_DNA"/>
</dbReference>
<evidence type="ECO:0000313" key="5">
    <source>
        <dbReference type="Proteomes" id="UP001228504"/>
    </source>
</evidence>
<proteinExistence type="inferred from homology"/>
<dbReference type="Pfam" id="PF00892">
    <property type="entry name" value="EamA"/>
    <property type="match status" value="2"/>
</dbReference>
<feature type="transmembrane region" description="Helical" evidence="2">
    <location>
        <begin position="57"/>
        <end position="77"/>
    </location>
</feature>
<keyword evidence="2" id="KW-1133">Transmembrane helix</keyword>
<feature type="transmembrane region" description="Helical" evidence="2">
    <location>
        <begin position="308"/>
        <end position="326"/>
    </location>
</feature>
<feature type="transmembrane region" description="Helical" evidence="2">
    <location>
        <begin position="149"/>
        <end position="167"/>
    </location>
</feature>
<dbReference type="InterPro" id="IPR037185">
    <property type="entry name" value="EmrE-like"/>
</dbReference>
<reference evidence="4 5" key="1">
    <citation type="submission" date="2023-07" db="EMBL/GenBank/DDBJ databases">
        <title>Genomic Encyclopedia of Type Strains, Phase IV (KMG-IV): sequencing the most valuable type-strain genomes for metagenomic binning, comparative biology and taxonomic classification.</title>
        <authorList>
            <person name="Goeker M."/>
        </authorList>
    </citation>
    <scope>NUCLEOTIDE SEQUENCE [LARGE SCALE GENOMIC DNA]</scope>
    <source>
        <strain evidence="4 5">DSM 20694</strain>
    </source>
</reference>
<evidence type="ECO:0000313" key="4">
    <source>
        <dbReference type="EMBL" id="MDQ0149574.1"/>
    </source>
</evidence>
<feature type="transmembrane region" description="Helical" evidence="2">
    <location>
        <begin position="222"/>
        <end position="240"/>
    </location>
</feature>
<dbReference type="InterPro" id="IPR000620">
    <property type="entry name" value="EamA_dom"/>
</dbReference>
<comment type="similarity">
    <text evidence="1">Belongs to the EamA transporter family.</text>
</comment>
<feature type="transmembrane region" description="Helical" evidence="2">
    <location>
        <begin position="97"/>
        <end position="115"/>
    </location>
</feature>
<comment type="caution">
    <text evidence="4">The sequence shown here is derived from an EMBL/GenBank/DDBJ whole genome shotgun (WGS) entry which is preliminary data.</text>
</comment>
<name>A0ABT9UTG1_9FIRM</name>
<dbReference type="PANTHER" id="PTHR22911">
    <property type="entry name" value="ACYL-MALONYL CONDENSING ENZYME-RELATED"/>
    <property type="match status" value="1"/>
</dbReference>
<protein>
    <submittedName>
        <fullName evidence="4">Drug/metabolite transporter (DMT)-like permease</fullName>
    </submittedName>
</protein>
<feature type="transmembrane region" description="Helical" evidence="2">
    <location>
        <begin position="121"/>
        <end position="142"/>
    </location>
</feature>
<evidence type="ECO:0000256" key="2">
    <source>
        <dbReference type="SAM" id="Phobius"/>
    </source>
</evidence>
<keyword evidence="2" id="KW-0472">Membrane</keyword>
<dbReference type="RefSeq" id="WP_307485215.1">
    <property type="nucleotide sequence ID" value="NZ_JAUSUF010000004.1"/>
</dbReference>
<keyword evidence="5" id="KW-1185">Reference proteome</keyword>
<dbReference type="SUPFAM" id="SSF103481">
    <property type="entry name" value="Multidrug resistance efflux transporter EmrE"/>
    <property type="match status" value="2"/>
</dbReference>
<feature type="domain" description="EamA" evidence="3">
    <location>
        <begin position="178"/>
        <end position="322"/>
    </location>
</feature>
<feature type="transmembrane region" description="Helical" evidence="2">
    <location>
        <begin position="179"/>
        <end position="201"/>
    </location>
</feature>
<dbReference type="PANTHER" id="PTHR22911:SF137">
    <property type="entry name" value="SOLUTE CARRIER FAMILY 35 MEMBER G2-RELATED"/>
    <property type="match status" value="1"/>
</dbReference>
<evidence type="ECO:0000259" key="3">
    <source>
        <dbReference type="Pfam" id="PF00892"/>
    </source>
</evidence>
<feature type="domain" description="EamA" evidence="3">
    <location>
        <begin position="53"/>
        <end position="165"/>
    </location>
</feature>
<keyword evidence="2" id="KW-0812">Transmembrane</keyword>
<gene>
    <name evidence="4" type="ORF">J2S18_001505</name>
</gene>
<feature type="transmembrane region" description="Helical" evidence="2">
    <location>
        <begin position="282"/>
        <end position="302"/>
    </location>
</feature>
<feature type="transmembrane region" description="Helical" evidence="2">
    <location>
        <begin position="252"/>
        <end position="270"/>
    </location>
</feature>